<dbReference type="InterPro" id="IPR027268">
    <property type="entry name" value="Peptidase_M4/M1_CTD_sf"/>
</dbReference>
<name>A0ABR7DQN2_9BACT</name>
<feature type="domain" description="Peptidase M61 N-terminal" evidence="2">
    <location>
        <begin position="25"/>
        <end position="190"/>
    </location>
</feature>
<keyword evidence="4" id="KW-1185">Reference proteome</keyword>
<dbReference type="EMBL" id="JACOOJ010000024">
    <property type="protein sequence ID" value="MBC5633737.1"/>
    <property type="molecule type" value="Genomic_DNA"/>
</dbReference>
<sequence>MVQRICLFLVFGLFSHGLFATDLFYRVSFEPVEHYIQVELSASELQGDCTLLKMPVWAPGYYLIVDYPKNLVGFAATDLQGRSLSWEKQGKSGWLVKHSDTKEFRVSYRIYANAQSVAESMVTVDKAFVVPNGVFMYVEGEKQQPVTVAFRPDASWKKVSTGLEPVAGELFMFRASDIDNLYDCPVYIGNHRTIDFELDGRSYQLALETPEGLEKTTFVEDLKKVITTSTAIFGDVPYQHYCFILMGAGGGGLEHLNSQACFTSGSFIFKDRVTYINFLSFITHEFFHLYNVKSIRPVEFGPFDYEREVFTPSLWISEGFTVYYETVLLRRAKIIDSEVVLDYLSNYIRTVESAEGRKYMSLRQSSYDIWLNFFNRNANGKETRISYYDKGPILGLLMDIEIRRLTNNRKSLDDVMYMLYHSCFREKGCGFTEAEFWKVCETIAGSPLEEIRKYVDTTCEIDYLKYLGYAGLVLGSDWQLQKKECTGIQKVIQDSIL</sequence>
<feature type="domain" description="Peptidase M61 catalytic" evidence="1">
    <location>
        <begin position="278"/>
        <end position="393"/>
    </location>
</feature>
<dbReference type="SUPFAM" id="SSF55486">
    <property type="entry name" value="Metalloproteases ('zincins'), catalytic domain"/>
    <property type="match status" value="1"/>
</dbReference>
<reference evidence="3 4" key="1">
    <citation type="submission" date="2020-08" db="EMBL/GenBank/DDBJ databases">
        <title>Genome public.</title>
        <authorList>
            <person name="Liu C."/>
            <person name="Sun Q."/>
        </authorList>
    </citation>
    <scope>NUCLEOTIDE SEQUENCE [LARGE SCALE GENOMIC DNA]</scope>
    <source>
        <strain evidence="3 4">NSJ-79</strain>
    </source>
</reference>
<dbReference type="RefSeq" id="WP_186930439.1">
    <property type="nucleotide sequence ID" value="NZ_JACOOJ010000024.1"/>
</dbReference>
<evidence type="ECO:0000313" key="4">
    <source>
        <dbReference type="Proteomes" id="UP000651475"/>
    </source>
</evidence>
<dbReference type="InterPro" id="IPR040756">
    <property type="entry name" value="Peptidase_M61_N"/>
</dbReference>
<dbReference type="InterPro" id="IPR024191">
    <property type="entry name" value="Peptidase_M61"/>
</dbReference>
<dbReference type="InterPro" id="IPR007963">
    <property type="entry name" value="Peptidase_M61_catalytic"/>
</dbReference>
<dbReference type="Pfam" id="PF17899">
    <property type="entry name" value="Peptidase_M61_N"/>
    <property type="match status" value="1"/>
</dbReference>
<evidence type="ECO:0000259" key="1">
    <source>
        <dbReference type="Pfam" id="PF05299"/>
    </source>
</evidence>
<organism evidence="3 4">
    <name type="scientific">Parabacteroides hominis</name>
    <dbReference type="NCBI Taxonomy" id="2763057"/>
    <lineage>
        <taxon>Bacteria</taxon>
        <taxon>Pseudomonadati</taxon>
        <taxon>Bacteroidota</taxon>
        <taxon>Bacteroidia</taxon>
        <taxon>Bacteroidales</taxon>
        <taxon>Tannerellaceae</taxon>
        <taxon>Parabacteroides</taxon>
    </lineage>
</organism>
<dbReference type="Gene3D" id="1.10.390.10">
    <property type="entry name" value="Neutral Protease Domain 2"/>
    <property type="match status" value="1"/>
</dbReference>
<evidence type="ECO:0000259" key="2">
    <source>
        <dbReference type="Pfam" id="PF17899"/>
    </source>
</evidence>
<dbReference type="Gene3D" id="2.60.40.3650">
    <property type="match status" value="1"/>
</dbReference>
<protein>
    <submittedName>
        <fullName evidence="3">M61 family metallopeptidase</fullName>
    </submittedName>
</protein>
<gene>
    <name evidence="3" type="ORF">H8S65_13315</name>
</gene>
<dbReference type="PIRSF" id="PIRSF016493">
    <property type="entry name" value="Glycyl_aminpptds"/>
    <property type="match status" value="1"/>
</dbReference>
<dbReference type="Pfam" id="PF05299">
    <property type="entry name" value="Peptidase_M61"/>
    <property type="match status" value="1"/>
</dbReference>
<evidence type="ECO:0000313" key="3">
    <source>
        <dbReference type="EMBL" id="MBC5633737.1"/>
    </source>
</evidence>
<accession>A0ABR7DQN2</accession>
<dbReference type="Proteomes" id="UP000651475">
    <property type="component" value="Unassembled WGS sequence"/>
</dbReference>
<comment type="caution">
    <text evidence="3">The sequence shown here is derived from an EMBL/GenBank/DDBJ whole genome shotgun (WGS) entry which is preliminary data.</text>
</comment>
<proteinExistence type="predicted"/>